<evidence type="ECO:0000313" key="2">
    <source>
        <dbReference type="EMBL" id="EFQ24458.1"/>
    </source>
</evidence>
<name>E3CXL4_9BACT</name>
<dbReference type="SMART" id="SM00332">
    <property type="entry name" value="PP2Cc"/>
    <property type="match status" value="1"/>
</dbReference>
<dbReference type="HOGENOM" id="CLU_034545_1_0_0"/>
<dbReference type="PaxDb" id="584708-Apau_2047"/>
<organism evidence="2 3">
    <name type="scientific">Aminomonas paucivorans DSM 12260</name>
    <dbReference type="NCBI Taxonomy" id="584708"/>
    <lineage>
        <taxon>Bacteria</taxon>
        <taxon>Thermotogati</taxon>
        <taxon>Synergistota</taxon>
        <taxon>Synergistia</taxon>
        <taxon>Synergistales</taxon>
        <taxon>Synergistaceae</taxon>
        <taxon>Aminomonas</taxon>
    </lineage>
</organism>
<dbReference type="RefSeq" id="WP_006301698.1">
    <property type="nucleotide sequence ID" value="NZ_CM001022.1"/>
</dbReference>
<accession>E3CXL4</accession>
<reference evidence="2 3" key="1">
    <citation type="journal article" date="2010" name="Stand. Genomic Sci.">
        <title>Non-contiguous finished genome sequence of Aminomonas paucivorans type strain (GLU-3).</title>
        <authorList>
            <person name="Pitluck S."/>
            <person name="Yasawong M."/>
            <person name="Held B."/>
            <person name="Lapidus A."/>
            <person name="Nolan M."/>
            <person name="Copeland A."/>
            <person name="Lucas S."/>
            <person name="Del Rio T.G."/>
            <person name="Tice H."/>
            <person name="Cheng J.F."/>
            <person name="Chertkov O."/>
            <person name="Goodwin L."/>
            <person name="Tapia R."/>
            <person name="Han C."/>
            <person name="Liolios K."/>
            <person name="Ivanova N."/>
            <person name="Mavromatis K."/>
            <person name="Ovchinnikova G."/>
            <person name="Pati A."/>
            <person name="Chen A."/>
            <person name="Palaniappan K."/>
            <person name="Land M."/>
            <person name="Hauser L."/>
            <person name="Chang Y.J."/>
            <person name="Jeffries C.D."/>
            <person name="Pukall R."/>
            <person name="Spring S."/>
            <person name="Rohde M."/>
            <person name="Sikorski J."/>
            <person name="Goker M."/>
            <person name="Woyke T."/>
            <person name="Bristow J."/>
            <person name="Eisen J.A."/>
            <person name="Markowitz V."/>
            <person name="Hugenholtz P."/>
            <person name="Kyrpides N.C."/>
            <person name="Klenk H.P."/>
        </authorList>
    </citation>
    <scope>NUCLEOTIDE SEQUENCE [LARGE SCALE GENOMIC DNA]</scope>
    <source>
        <strain evidence="2 3">DSM 12260</strain>
    </source>
</reference>
<dbReference type="SMART" id="SM00331">
    <property type="entry name" value="PP2C_SIG"/>
    <property type="match status" value="1"/>
</dbReference>
<gene>
    <name evidence="2" type="ORF">Apau_2047</name>
</gene>
<protein>
    <submittedName>
        <fullName evidence="2">Protein serine/threonine phosphatase</fullName>
    </submittedName>
</protein>
<dbReference type="PROSITE" id="PS51746">
    <property type="entry name" value="PPM_2"/>
    <property type="match status" value="1"/>
</dbReference>
<dbReference type="Pfam" id="PF13672">
    <property type="entry name" value="PP2C_2"/>
    <property type="match status" value="1"/>
</dbReference>
<feature type="domain" description="PPM-type phosphatase" evidence="1">
    <location>
        <begin position="1"/>
        <end position="246"/>
    </location>
</feature>
<dbReference type="eggNOG" id="COG0631">
    <property type="taxonomic scope" value="Bacteria"/>
</dbReference>
<dbReference type="SUPFAM" id="SSF81606">
    <property type="entry name" value="PP2C-like"/>
    <property type="match status" value="1"/>
</dbReference>
<dbReference type="AlphaFoldDB" id="E3CXL4"/>
<proteinExistence type="predicted"/>
<dbReference type="CDD" id="cd00143">
    <property type="entry name" value="PP2Cc"/>
    <property type="match status" value="1"/>
</dbReference>
<dbReference type="InterPro" id="IPR036457">
    <property type="entry name" value="PPM-type-like_dom_sf"/>
</dbReference>
<sequence length="253" mass="26851">MKVRGWGGQIQGSREEQQDVWGLFPPRGGRGWVALVADGMGGLPLGGRASRVAEEAVRGVVQGEDAEEVSPRLLERAVAAAQAAVSALGRREGFPGYVGTTLVLALLDEGGLHWSTVGDSRLYLLRDGELRLLSEDHTVGARLLRAAAAGRLDPEEARRHPERDALVSFLGIEELREVARSGDPLPLRPGDRVLLATDGVTRTLEDREVARALSAHGEDPAAALLEAVARKGKAAQDNATAVVLAVEEGGRET</sequence>
<keyword evidence="3" id="KW-1185">Reference proteome</keyword>
<evidence type="ECO:0000259" key="1">
    <source>
        <dbReference type="PROSITE" id="PS51746"/>
    </source>
</evidence>
<dbReference type="Gene3D" id="3.60.40.10">
    <property type="entry name" value="PPM-type phosphatase domain"/>
    <property type="match status" value="1"/>
</dbReference>
<dbReference type="Proteomes" id="UP000005096">
    <property type="component" value="Chromosome"/>
</dbReference>
<evidence type="ECO:0000313" key="3">
    <source>
        <dbReference type="Proteomes" id="UP000005096"/>
    </source>
</evidence>
<dbReference type="STRING" id="584708.Apau_2047"/>
<dbReference type="EMBL" id="CM001022">
    <property type="protein sequence ID" value="EFQ24458.1"/>
    <property type="molecule type" value="Genomic_DNA"/>
</dbReference>
<dbReference type="InterPro" id="IPR001932">
    <property type="entry name" value="PPM-type_phosphatase-like_dom"/>
</dbReference>